<dbReference type="CDD" id="cd00143">
    <property type="entry name" value="PP2Cc"/>
    <property type="match status" value="1"/>
</dbReference>
<proteinExistence type="predicted"/>
<sequence length="245" mass="25939">MTTPQFLSWAATHPSAGRSYNEDAFVDRPALGLWAVADGAGGHEGGQMASGMLRSALEAIPESVSAAELLAEVRAGIEATHISLRALAERDGRPILGASTIVVLMLRDEHFACLWAGDSRCYLLRDGVLQQITHDHSLVQELVDSGAIHPEDAEAHPQGNVITRAVGADMDELVLDKASNRTQPGDRFLLCSDGLYKSVPEVELARLLAEDTGVPPTQAMIAAALAMNASDNVTAVAILIGGRLE</sequence>
<reference evidence="2 3" key="1">
    <citation type="journal article" date="2018" name="Arch. Microbiol.">
        <title>New insights into the metabolic potential of the phototrophic purple bacterium Rhodopila globiformis DSM 161(T) from its draft genome sequence and evidence for a vanadium-dependent nitrogenase.</title>
        <authorList>
            <person name="Imhoff J.F."/>
            <person name="Rahn T."/>
            <person name="Kunzel S."/>
            <person name="Neulinger S.C."/>
        </authorList>
    </citation>
    <scope>NUCLEOTIDE SEQUENCE [LARGE SCALE GENOMIC DNA]</scope>
    <source>
        <strain evidence="2 3">DSM 161</strain>
    </source>
</reference>
<accession>A0A2S6NFK7</accession>
<dbReference type="EMBL" id="NHRY01000148">
    <property type="protein sequence ID" value="PPQ33359.1"/>
    <property type="molecule type" value="Genomic_DNA"/>
</dbReference>
<dbReference type="SMART" id="SM00331">
    <property type="entry name" value="PP2C_SIG"/>
    <property type="match status" value="1"/>
</dbReference>
<dbReference type="RefSeq" id="WP_104519572.1">
    <property type="nucleotide sequence ID" value="NZ_NHRY01000148.1"/>
</dbReference>
<dbReference type="GO" id="GO:0004722">
    <property type="term" value="F:protein serine/threonine phosphatase activity"/>
    <property type="evidence" value="ECO:0007669"/>
    <property type="project" value="InterPro"/>
</dbReference>
<protein>
    <submittedName>
        <fullName evidence="2">Protein phosphatase</fullName>
    </submittedName>
</protein>
<dbReference type="OrthoDB" id="9801841at2"/>
<evidence type="ECO:0000259" key="1">
    <source>
        <dbReference type="PROSITE" id="PS51746"/>
    </source>
</evidence>
<name>A0A2S6NFK7_RHOGL</name>
<dbReference type="AlphaFoldDB" id="A0A2S6NFK7"/>
<dbReference type="SUPFAM" id="SSF81606">
    <property type="entry name" value="PP2C-like"/>
    <property type="match status" value="1"/>
</dbReference>
<keyword evidence="3" id="KW-1185">Reference proteome</keyword>
<dbReference type="InterPro" id="IPR036457">
    <property type="entry name" value="PPM-type-like_dom_sf"/>
</dbReference>
<evidence type="ECO:0000313" key="2">
    <source>
        <dbReference type="EMBL" id="PPQ33359.1"/>
    </source>
</evidence>
<gene>
    <name evidence="2" type="ORF">CCS01_14595</name>
</gene>
<feature type="domain" description="PPM-type phosphatase" evidence="1">
    <location>
        <begin position="8"/>
        <end position="240"/>
    </location>
</feature>
<dbReference type="SMART" id="SM00332">
    <property type="entry name" value="PP2Cc"/>
    <property type="match status" value="1"/>
</dbReference>
<dbReference type="InterPro" id="IPR015655">
    <property type="entry name" value="PP2C"/>
</dbReference>
<dbReference type="Proteomes" id="UP000239724">
    <property type="component" value="Unassembled WGS sequence"/>
</dbReference>
<dbReference type="PANTHER" id="PTHR13832:SF827">
    <property type="entry name" value="PROTEIN PHOSPHATASE 1L"/>
    <property type="match status" value="1"/>
</dbReference>
<dbReference type="InterPro" id="IPR001932">
    <property type="entry name" value="PPM-type_phosphatase-like_dom"/>
</dbReference>
<organism evidence="2 3">
    <name type="scientific">Rhodopila globiformis</name>
    <name type="common">Rhodopseudomonas globiformis</name>
    <dbReference type="NCBI Taxonomy" id="1071"/>
    <lineage>
        <taxon>Bacteria</taxon>
        <taxon>Pseudomonadati</taxon>
        <taxon>Pseudomonadota</taxon>
        <taxon>Alphaproteobacteria</taxon>
        <taxon>Acetobacterales</taxon>
        <taxon>Acetobacteraceae</taxon>
        <taxon>Rhodopila</taxon>
    </lineage>
</organism>
<dbReference type="Gene3D" id="3.60.40.10">
    <property type="entry name" value="PPM-type phosphatase domain"/>
    <property type="match status" value="1"/>
</dbReference>
<comment type="caution">
    <text evidence="2">The sequence shown here is derived from an EMBL/GenBank/DDBJ whole genome shotgun (WGS) entry which is preliminary data.</text>
</comment>
<dbReference type="Pfam" id="PF13672">
    <property type="entry name" value="PP2C_2"/>
    <property type="match status" value="1"/>
</dbReference>
<dbReference type="PROSITE" id="PS51746">
    <property type="entry name" value="PPM_2"/>
    <property type="match status" value="1"/>
</dbReference>
<evidence type="ECO:0000313" key="3">
    <source>
        <dbReference type="Proteomes" id="UP000239724"/>
    </source>
</evidence>
<dbReference type="PANTHER" id="PTHR13832">
    <property type="entry name" value="PROTEIN PHOSPHATASE 2C"/>
    <property type="match status" value="1"/>
</dbReference>